<dbReference type="GO" id="GO:0017000">
    <property type="term" value="P:antibiotic biosynthetic process"/>
    <property type="evidence" value="ECO:0007669"/>
    <property type="project" value="UniProtKB-KW"/>
</dbReference>
<comment type="cofactor">
    <cofactor evidence="1">
        <name>Mg(2+)</name>
        <dbReference type="ChEBI" id="CHEBI:18420"/>
    </cofactor>
</comment>
<keyword evidence="3" id="KW-0808">Transferase</keyword>
<accession>A0A0D5NRS5</accession>
<dbReference type="PATRIC" id="fig|1126833.4.peg.4195"/>
<evidence type="ECO:0000256" key="5">
    <source>
        <dbReference type="ARBA" id="ARBA00022842"/>
    </source>
</evidence>
<keyword evidence="10" id="KW-1185">Reference proteome</keyword>
<dbReference type="Pfam" id="PF01648">
    <property type="entry name" value="ACPS"/>
    <property type="match status" value="1"/>
</dbReference>
<keyword evidence="4" id="KW-0479">Metal-binding</keyword>
<dbReference type="GO" id="GO:0019878">
    <property type="term" value="P:lysine biosynthetic process via aminoadipic acid"/>
    <property type="evidence" value="ECO:0007669"/>
    <property type="project" value="TreeGrafter"/>
</dbReference>
<dbReference type="InterPro" id="IPR055066">
    <property type="entry name" value="AASDHPPT_N"/>
</dbReference>
<name>A0A0D5NRS5_9BACL</name>
<dbReference type="SUPFAM" id="SSF56214">
    <property type="entry name" value="4'-phosphopantetheinyl transferase"/>
    <property type="match status" value="2"/>
</dbReference>
<proteinExistence type="inferred from homology"/>
<dbReference type="Proteomes" id="UP000032633">
    <property type="component" value="Chromosome"/>
</dbReference>
<dbReference type="EMBL" id="CP011058">
    <property type="protein sequence ID" value="AJY77850.1"/>
    <property type="molecule type" value="Genomic_DNA"/>
</dbReference>
<evidence type="ECO:0000256" key="4">
    <source>
        <dbReference type="ARBA" id="ARBA00022723"/>
    </source>
</evidence>
<dbReference type="GO" id="GO:0008897">
    <property type="term" value="F:holo-[acyl-carrier-protein] synthase activity"/>
    <property type="evidence" value="ECO:0007669"/>
    <property type="project" value="InterPro"/>
</dbReference>
<reference evidence="9 10" key="1">
    <citation type="journal article" date="2015" name="J. Biotechnol.">
        <title>Complete genome sequence of Paenibacillus beijingensis 7188(T) (=DSM 24997(T)), a novel rhizobacterium from jujube garden soil.</title>
        <authorList>
            <person name="Kwak Y."/>
            <person name="Shin J.H."/>
        </authorList>
    </citation>
    <scope>NUCLEOTIDE SEQUENCE [LARGE SCALE GENOMIC DNA]</scope>
    <source>
        <strain evidence="9 10">DSM 24997</strain>
    </source>
</reference>
<dbReference type="GO" id="GO:0000287">
    <property type="term" value="F:magnesium ion binding"/>
    <property type="evidence" value="ECO:0007669"/>
    <property type="project" value="InterPro"/>
</dbReference>
<evidence type="ECO:0000256" key="6">
    <source>
        <dbReference type="ARBA" id="ARBA00023194"/>
    </source>
</evidence>
<dbReference type="NCBIfam" id="TIGR00556">
    <property type="entry name" value="pantethn_trn"/>
    <property type="match status" value="1"/>
</dbReference>
<dbReference type="InterPro" id="IPR008278">
    <property type="entry name" value="4-PPantetheinyl_Trfase_dom"/>
</dbReference>
<dbReference type="GO" id="GO:0006633">
    <property type="term" value="P:fatty acid biosynthetic process"/>
    <property type="evidence" value="ECO:0007669"/>
    <property type="project" value="InterPro"/>
</dbReference>
<feature type="domain" description="4'-phosphopantetheinyl transferase" evidence="7">
    <location>
        <begin position="82"/>
        <end position="183"/>
    </location>
</feature>
<dbReference type="KEGG" id="pbj:VN24_19055"/>
<organism evidence="9 10">
    <name type="scientific">Paenibacillus beijingensis</name>
    <dbReference type="NCBI Taxonomy" id="1126833"/>
    <lineage>
        <taxon>Bacteria</taxon>
        <taxon>Bacillati</taxon>
        <taxon>Bacillota</taxon>
        <taxon>Bacilli</taxon>
        <taxon>Bacillales</taxon>
        <taxon>Paenibacillaceae</taxon>
        <taxon>Paenibacillus</taxon>
    </lineage>
</organism>
<keyword evidence="6" id="KW-0045">Antibiotic biosynthesis</keyword>
<evidence type="ECO:0000256" key="3">
    <source>
        <dbReference type="ARBA" id="ARBA00022679"/>
    </source>
</evidence>
<comment type="similarity">
    <text evidence="2">Belongs to the P-Pant transferase superfamily. Gsp/Sfp/HetI/AcpT family.</text>
</comment>
<dbReference type="InterPro" id="IPR050559">
    <property type="entry name" value="P-Pant_transferase_sf"/>
</dbReference>
<protein>
    <submittedName>
        <fullName evidence="9">Uncharacterized protein</fullName>
    </submittedName>
</protein>
<sequence>MQYIPNEKINKLKQFLKYEDMLRSLTAELLIRVLIVKQKSLRNTEIFFDTNPFGKPSLKGYLLEFNLSHSGDWVVCAIGNSPVGIDIEEIKSIDIELAKYIFSNQEYSHFIEKKEDERQSYFFELWTLKESYIKAVGSGLSFPLHLFSFTKSGNKIIFQSNYTSREVYFRQFHIDLNYKLAVCNTRNLFPEYIHIWSFDQLYINSLWLLS</sequence>
<keyword evidence="5" id="KW-0460">Magnesium</keyword>
<evidence type="ECO:0000259" key="8">
    <source>
        <dbReference type="Pfam" id="PF22624"/>
    </source>
</evidence>
<dbReference type="Pfam" id="PF22624">
    <property type="entry name" value="AASDHPPT_N"/>
    <property type="match status" value="1"/>
</dbReference>
<evidence type="ECO:0000256" key="1">
    <source>
        <dbReference type="ARBA" id="ARBA00001946"/>
    </source>
</evidence>
<gene>
    <name evidence="9" type="ORF">VN24_19055</name>
</gene>
<feature type="domain" description="4'-phosphopantetheinyl transferase N-terminal" evidence="8">
    <location>
        <begin position="2"/>
        <end position="77"/>
    </location>
</feature>
<dbReference type="HOGENOM" id="CLU_057011_6_2_9"/>
<dbReference type="PANTHER" id="PTHR12215">
    <property type="entry name" value="PHOSPHOPANTETHEINE TRANSFERASE"/>
    <property type="match status" value="1"/>
</dbReference>
<evidence type="ECO:0000256" key="2">
    <source>
        <dbReference type="ARBA" id="ARBA00010990"/>
    </source>
</evidence>
<reference evidence="10" key="2">
    <citation type="submission" date="2015-03" db="EMBL/GenBank/DDBJ databases">
        <title>Genome sequence of Paenibacillus beijingensis strain DSM 24997T.</title>
        <authorList>
            <person name="Kwak Y."/>
            <person name="Shin J.-H."/>
        </authorList>
    </citation>
    <scope>NUCLEOTIDE SEQUENCE [LARGE SCALE GENOMIC DNA]</scope>
    <source>
        <strain evidence="10">DSM 24997</strain>
    </source>
</reference>
<dbReference type="GO" id="GO:0005829">
    <property type="term" value="C:cytosol"/>
    <property type="evidence" value="ECO:0007669"/>
    <property type="project" value="TreeGrafter"/>
</dbReference>
<evidence type="ECO:0000313" key="10">
    <source>
        <dbReference type="Proteomes" id="UP000032633"/>
    </source>
</evidence>
<dbReference type="PANTHER" id="PTHR12215:SF10">
    <property type="entry name" value="L-AMINOADIPATE-SEMIALDEHYDE DEHYDROGENASE-PHOSPHOPANTETHEINYL TRANSFERASE"/>
    <property type="match status" value="1"/>
</dbReference>
<evidence type="ECO:0000259" key="7">
    <source>
        <dbReference type="Pfam" id="PF01648"/>
    </source>
</evidence>
<dbReference type="STRING" id="1126833.VN24_19055"/>
<dbReference type="InterPro" id="IPR037143">
    <property type="entry name" value="4-PPantetheinyl_Trfase_dom_sf"/>
</dbReference>
<dbReference type="InterPro" id="IPR004568">
    <property type="entry name" value="Ppantetheine-prot_Trfase_dom"/>
</dbReference>
<dbReference type="Gene3D" id="3.90.470.20">
    <property type="entry name" value="4'-phosphopantetheinyl transferase domain"/>
    <property type="match status" value="2"/>
</dbReference>
<evidence type="ECO:0000313" key="9">
    <source>
        <dbReference type="EMBL" id="AJY77850.1"/>
    </source>
</evidence>
<dbReference type="AlphaFoldDB" id="A0A0D5NRS5"/>